<keyword evidence="5 9" id="KW-1133">Transmembrane helix</keyword>
<dbReference type="GO" id="GO:0044038">
    <property type="term" value="P:cell wall macromolecule biosynthetic process"/>
    <property type="evidence" value="ECO:0007669"/>
    <property type="project" value="TreeGrafter"/>
</dbReference>
<evidence type="ECO:0000313" key="10">
    <source>
        <dbReference type="EMBL" id="CAA9210568.1"/>
    </source>
</evidence>
<evidence type="ECO:0000256" key="5">
    <source>
        <dbReference type="ARBA" id="ARBA00022989"/>
    </source>
</evidence>
<keyword evidence="2" id="KW-1003">Cell membrane</keyword>
<feature type="transmembrane region" description="Helical" evidence="9">
    <location>
        <begin position="142"/>
        <end position="161"/>
    </location>
</feature>
<dbReference type="GO" id="GO:0046872">
    <property type="term" value="F:metal ion binding"/>
    <property type="evidence" value="ECO:0007669"/>
    <property type="project" value="UniProtKB-KW"/>
</dbReference>
<feature type="transmembrane region" description="Helical" evidence="9">
    <location>
        <begin position="108"/>
        <end position="130"/>
    </location>
</feature>
<organism evidence="10">
    <name type="scientific">uncultured Acidimicrobiales bacterium</name>
    <dbReference type="NCBI Taxonomy" id="310071"/>
    <lineage>
        <taxon>Bacteria</taxon>
        <taxon>Bacillati</taxon>
        <taxon>Actinomycetota</taxon>
        <taxon>Acidimicrobiia</taxon>
        <taxon>Acidimicrobiales</taxon>
        <taxon>environmental samples</taxon>
    </lineage>
</organism>
<feature type="transmembrane region" description="Helical" evidence="9">
    <location>
        <begin position="6"/>
        <end position="26"/>
    </location>
</feature>
<dbReference type="EC" id="2.7.8.33" evidence="10"/>
<feature type="transmembrane region" description="Helical" evidence="9">
    <location>
        <begin position="313"/>
        <end position="332"/>
    </location>
</feature>
<evidence type="ECO:0000256" key="1">
    <source>
        <dbReference type="ARBA" id="ARBA00004651"/>
    </source>
</evidence>
<keyword evidence="4 9" id="KW-0812">Transmembrane</keyword>
<feature type="transmembrane region" description="Helical" evidence="9">
    <location>
        <begin position="222"/>
        <end position="244"/>
    </location>
</feature>
<dbReference type="CDD" id="cd06853">
    <property type="entry name" value="GT_WecA_like"/>
    <property type="match status" value="1"/>
</dbReference>
<evidence type="ECO:0000256" key="4">
    <source>
        <dbReference type="ARBA" id="ARBA00022692"/>
    </source>
</evidence>
<evidence type="ECO:0000256" key="6">
    <source>
        <dbReference type="ARBA" id="ARBA00023136"/>
    </source>
</evidence>
<evidence type="ECO:0000256" key="8">
    <source>
        <dbReference type="SAM" id="MobiDB-lite"/>
    </source>
</evidence>
<sequence length="405" mass="42235">MSGYLLVLAVAGGTTLLLTPLVRLLARSIGAVVQPDERRVHERPTATLGGLAMYLGVLAGFATAMQVEQFDEVFQGRSEPLGVLLAATIIFVVGAIDDLREVSAPAKAAGQVLAGSVLGLFGVTMLFFRVPFGEIWSVPRDVAPLITVLWVMGMSNAVNLIDGLDGLAAGIVGIAAGAFFLYSDTLFDQNLLPLGSIAPLLAVITAGVCIGFLPHNFHPARIFMGDCGALLLGLLMACSTLLVGGQTADSASGATFFFFAPLFIPFVILGVPILDTAFSIVRRASKRTGVSVADKDHLHHRLMRLGHGQRRSVAILWCWTALLSGFVLYPAYTDRGDGVAPFAVAAMAVALYTVLHPQARRTRAGGVTARAVGAGARSDEAAVDGGGRSGPAGEVLEGGRSGKRG</sequence>
<reference evidence="10" key="1">
    <citation type="submission" date="2020-02" db="EMBL/GenBank/DDBJ databases">
        <authorList>
            <person name="Meier V. D."/>
        </authorList>
    </citation>
    <scope>NUCLEOTIDE SEQUENCE</scope>
    <source>
        <strain evidence="10">AVDCRST_MAG20</strain>
    </source>
</reference>
<keyword evidence="6 9" id="KW-0472">Membrane</keyword>
<dbReference type="GO" id="GO:0036380">
    <property type="term" value="F:UDP-N-acetylglucosamine-undecaprenyl-phosphate N-acetylglucosaminephosphotransferase activity"/>
    <property type="evidence" value="ECO:0007669"/>
    <property type="project" value="UniProtKB-EC"/>
</dbReference>
<comment type="cofactor">
    <cofactor evidence="7">
        <name>Mg(2+)</name>
        <dbReference type="ChEBI" id="CHEBI:18420"/>
    </cofactor>
</comment>
<dbReference type="GO" id="GO:0005886">
    <property type="term" value="C:plasma membrane"/>
    <property type="evidence" value="ECO:0007669"/>
    <property type="project" value="UniProtKB-SubCell"/>
</dbReference>
<gene>
    <name evidence="10" type="ORF">AVDCRST_MAG20-198</name>
</gene>
<comment type="subcellular location">
    <subcellularLocation>
        <location evidence="1">Cell membrane</location>
        <topology evidence="1">Multi-pass membrane protein</topology>
    </subcellularLocation>
</comment>
<feature type="transmembrane region" description="Helical" evidence="9">
    <location>
        <begin position="256"/>
        <end position="278"/>
    </location>
</feature>
<evidence type="ECO:0000256" key="7">
    <source>
        <dbReference type="PIRSR" id="PIRSR600715-1"/>
    </source>
</evidence>
<dbReference type="EMBL" id="CADCSY010000005">
    <property type="protein sequence ID" value="CAA9210568.1"/>
    <property type="molecule type" value="Genomic_DNA"/>
</dbReference>
<feature type="transmembrane region" description="Helical" evidence="9">
    <location>
        <begin position="194"/>
        <end position="213"/>
    </location>
</feature>
<feature type="region of interest" description="Disordered" evidence="8">
    <location>
        <begin position="374"/>
        <end position="405"/>
    </location>
</feature>
<feature type="transmembrane region" description="Helical" evidence="9">
    <location>
        <begin position="46"/>
        <end position="67"/>
    </location>
</feature>
<dbReference type="PANTHER" id="PTHR22926">
    <property type="entry name" value="PHOSPHO-N-ACETYLMURAMOYL-PENTAPEPTIDE-TRANSFERASE"/>
    <property type="match status" value="1"/>
</dbReference>
<protein>
    <submittedName>
        <fullName evidence="10">Undecaprenyl-phosphate alpha-N-acetylglucosaminyl 1-phosphate transferase</fullName>
        <ecNumber evidence="10">2.7.8.33</ecNumber>
    </submittedName>
</protein>
<dbReference type="PANTHER" id="PTHR22926:SF3">
    <property type="entry name" value="UNDECAPRENYL-PHOSPHATE ALPHA-N-ACETYLGLUCOSAMINYL 1-PHOSPHATE TRANSFERASE"/>
    <property type="match status" value="1"/>
</dbReference>
<keyword evidence="3 10" id="KW-0808">Transferase</keyword>
<feature type="transmembrane region" description="Helical" evidence="9">
    <location>
        <begin position="338"/>
        <end position="355"/>
    </location>
</feature>
<dbReference type="GO" id="GO:0071555">
    <property type="term" value="P:cell wall organization"/>
    <property type="evidence" value="ECO:0007669"/>
    <property type="project" value="TreeGrafter"/>
</dbReference>
<dbReference type="PROSITE" id="PS01348">
    <property type="entry name" value="MRAY_2"/>
    <property type="match status" value="1"/>
</dbReference>
<accession>A0A6J4H140</accession>
<proteinExistence type="predicted"/>
<dbReference type="GO" id="GO:0009103">
    <property type="term" value="P:lipopolysaccharide biosynthetic process"/>
    <property type="evidence" value="ECO:0007669"/>
    <property type="project" value="TreeGrafter"/>
</dbReference>
<evidence type="ECO:0000256" key="3">
    <source>
        <dbReference type="ARBA" id="ARBA00022679"/>
    </source>
</evidence>
<dbReference type="Pfam" id="PF00953">
    <property type="entry name" value="Glycos_transf_4"/>
    <property type="match status" value="1"/>
</dbReference>
<keyword evidence="7" id="KW-0479">Metal-binding</keyword>
<feature type="binding site" evidence="7">
    <location>
        <position position="226"/>
    </location>
    <ligand>
        <name>Mg(2+)</name>
        <dbReference type="ChEBI" id="CHEBI:18420"/>
    </ligand>
</feature>
<feature type="binding site" evidence="7">
    <location>
        <position position="159"/>
    </location>
    <ligand>
        <name>Mg(2+)</name>
        <dbReference type="ChEBI" id="CHEBI:18420"/>
    </ligand>
</feature>
<evidence type="ECO:0000256" key="9">
    <source>
        <dbReference type="SAM" id="Phobius"/>
    </source>
</evidence>
<dbReference type="InterPro" id="IPR000715">
    <property type="entry name" value="Glycosyl_transferase_4"/>
</dbReference>
<name>A0A6J4H140_9ACTN</name>
<feature type="transmembrane region" description="Helical" evidence="9">
    <location>
        <begin position="79"/>
        <end position="96"/>
    </location>
</feature>
<dbReference type="AlphaFoldDB" id="A0A6J4H140"/>
<keyword evidence="7" id="KW-0460">Magnesium</keyword>
<dbReference type="InterPro" id="IPR018480">
    <property type="entry name" value="PNAcMuramoyl-5peptid_Trfase_CS"/>
</dbReference>
<feature type="transmembrane region" description="Helical" evidence="9">
    <location>
        <begin position="166"/>
        <end position="182"/>
    </location>
</feature>
<evidence type="ECO:0000256" key="2">
    <source>
        <dbReference type="ARBA" id="ARBA00022475"/>
    </source>
</evidence>